<dbReference type="GO" id="GO:0003677">
    <property type="term" value="F:DNA binding"/>
    <property type="evidence" value="ECO:0007669"/>
    <property type="project" value="UniProtKB-KW"/>
</dbReference>
<dbReference type="InterPro" id="IPR010982">
    <property type="entry name" value="Lambda_DNA-bd_dom_sf"/>
</dbReference>
<evidence type="ECO:0000313" key="4">
    <source>
        <dbReference type="Proteomes" id="UP000190044"/>
    </source>
</evidence>
<dbReference type="CDD" id="cd00093">
    <property type="entry name" value="HTH_XRE"/>
    <property type="match status" value="1"/>
</dbReference>
<reference evidence="4" key="1">
    <citation type="submission" date="2017-02" db="EMBL/GenBank/DDBJ databases">
        <authorList>
            <person name="Varghese N."/>
            <person name="Submissions S."/>
        </authorList>
    </citation>
    <scope>NUCLEOTIDE SEQUENCE [LARGE SCALE GENOMIC DNA]</scope>
    <source>
        <strain evidence="4">R11H</strain>
    </source>
</reference>
<name>A0A1T5FJA7_9SPHN</name>
<dbReference type="InterPro" id="IPR001387">
    <property type="entry name" value="Cro/C1-type_HTH"/>
</dbReference>
<protein>
    <submittedName>
        <fullName evidence="3">Helix-turn-helix domain-containing protein</fullName>
    </submittedName>
</protein>
<organism evidence="3 4">
    <name type="scientific">Sphingopyxis flava</name>
    <dbReference type="NCBI Taxonomy" id="1507287"/>
    <lineage>
        <taxon>Bacteria</taxon>
        <taxon>Pseudomonadati</taxon>
        <taxon>Pseudomonadota</taxon>
        <taxon>Alphaproteobacteria</taxon>
        <taxon>Sphingomonadales</taxon>
        <taxon>Sphingomonadaceae</taxon>
        <taxon>Sphingopyxis</taxon>
    </lineage>
</organism>
<dbReference type="GO" id="GO:0005829">
    <property type="term" value="C:cytosol"/>
    <property type="evidence" value="ECO:0007669"/>
    <property type="project" value="TreeGrafter"/>
</dbReference>
<evidence type="ECO:0000256" key="1">
    <source>
        <dbReference type="ARBA" id="ARBA00023125"/>
    </source>
</evidence>
<dbReference type="PANTHER" id="PTHR46797">
    <property type="entry name" value="HTH-TYPE TRANSCRIPTIONAL REGULATOR"/>
    <property type="match status" value="1"/>
</dbReference>
<dbReference type="PROSITE" id="PS50943">
    <property type="entry name" value="HTH_CROC1"/>
    <property type="match status" value="1"/>
</dbReference>
<accession>A0A1T5FJA7</accession>
<dbReference type="InterPro" id="IPR050807">
    <property type="entry name" value="TransReg_Diox_bact_type"/>
</dbReference>
<dbReference type="RefSeq" id="WP_176141675.1">
    <property type="nucleotide sequence ID" value="NZ_FUYP01000037.1"/>
</dbReference>
<dbReference type="EMBL" id="FUYP01000037">
    <property type="protein sequence ID" value="SKB96225.1"/>
    <property type="molecule type" value="Genomic_DNA"/>
</dbReference>
<sequence>MGALPFIEITPALDAAGHGRCIYLRGVSGAKAGTELLSDEIRGLYFGVPASHGLRVGDQLRMDLDPVGLVDAEVILVAPDMVGCRFAEPIRASDLFPGKAARVAAKADAAGEDLGMRLAQYRRAKGMTLAQLAERLGVSVPAICAWEKNKSRPKYKRLEMVADALDVTVPDLLGLSEQMSLPDLILNSRHQIASAAGVSPDKIDISIRL</sequence>
<dbReference type="GO" id="GO:0003700">
    <property type="term" value="F:DNA-binding transcription factor activity"/>
    <property type="evidence" value="ECO:0007669"/>
    <property type="project" value="TreeGrafter"/>
</dbReference>
<feature type="domain" description="HTH cro/C1-type" evidence="2">
    <location>
        <begin position="118"/>
        <end position="172"/>
    </location>
</feature>
<keyword evidence="1" id="KW-0238">DNA-binding</keyword>
<keyword evidence="4" id="KW-1185">Reference proteome</keyword>
<dbReference type="Proteomes" id="UP000190044">
    <property type="component" value="Unassembled WGS sequence"/>
</dbReference>
<dbReference type="SUPFAM" id="SSF47413">
    <property type="entry name" value="lambda repressor-like DNA-binding domains"/>
    <property type="match status" value="1"/>
</dbReference>
<dbReference type="SMART" id="SM00530">
    <property type="entry name" value="HTH_XRE"/>
    <property type="match status" value="1"/>
</dbReference>
<dbReference type="Pfam" id="PF01381">
    <property type="entry name" value="HTH_3"/>
    <property type="match status" value="1"/>
</dbReference>
<dbReference type="Gene3D" id="1.10.260.40">
    <property type="entry name" value="lambda repressor-like DNA-binding domains"/>
    <property type="match status" value="1"/>
</dbReference>
<dbReference type="PANTHER" id="PTHR46797:SF1">
    <property type="entry name" value="METHYLPHOSPHONATE SYNTHASE"/>
    <property type="match status" value="1"/>
</dbReference>
<evidence type="ECO:0000259" key="2">
    <source>
        <dbReference type="PROSITE" id="PS50943"/>
    </source>
</evidence>
<evidence type="ECO:0000313" key="3">
    <source>
        <dbReference type="EMBL" id="SKB96225.1"/>
    </source>
</evidence>
<gene>
    <name evidence="3" type="ORF">SAMN06295937_10379</name>
</gene>
<dbReference type="AlphaFoldDB" id="A0A1T5FJA7"/>
<proteinExistence type="predicted"/>